<gene>
    <name evidence="2" type="ORF">PQU92_14615</name>
</gene>
<protein>
    <submittedName>
        <fullName evidence="2">DUF1173 family protein</fullName>
    </submittedName>
</protein>
<evidence type="ECO:0000313" key="2">
    <source>
        <dbReference type="EMBL" id="MDC7684514.1"/>
    </source>
</evidence>
<comment type="caution">
    <text evidence="2">The sequence shown here is derived from an EMBL/GenBank/DDBJ whole genome shotgun (WGS) entry which is preliminary data.</text>
</comment>
<feature type="compositionally biased region" description="Basic and acidic residues" evidence="1">
    <location>
        <begin position="130"/>
        <end position="139"/>
    </location>
</feature>
<dbReference type="RefSeq" id="WP_272748982.1">
    <property type="nucleotide sequence ID" value="NZ_JAQQKX010000012.1"/>
</dbReference>
<evidence type="ECO:0000256" key="1">
    <source>
        <dbReference type="SAM" id="MobiDB-lite"/>
    </source>
</evidence>
<organism evidence="2 3">
    <name type="scientific">Asticcacaulis aquaticus</name>
    <dbReference type="NCBI Taxonomy" id="2984212"/>
    <lineage>
        <taxon>Bacteria</taxon>
        <taxon>Pseudomonadati</taxon>
        <taxon>Pseudomonadota</taxon>
        <taxon>Alphaproteobacteria</taxon>
        <taxon>Caulobacterales</taxon>
        <taxon>Caulobacteraceae</taxon>
        <taxon>Asticcacaulis</taxon>
    </lineage>
</organism>
<dbReference type="Pfam" id="PF06666">
    <property type="entry name" value="DUF1173"/>
    <property type="match status" value="1"/>
</dbReference>
<dbReference type="Proteomes" id="UP001214854">
    <property type="component" value="Unassembled WGS sequence"/>
</dbReference>
<keyword evidence="3" id="KW-1185">Reference proteome</keyword>
<proteinExistence type="predicted"/>
<dbReference type="EMBL" id="JAQQKX010000012">
    <property type="protein sequence ID" value="MDC7684514.1"/>
    <property type="molecule type" value="Genomic_DNA"/>
</dbReference>
<reference evidence="2 3" key="1">
    <citation type="submission" date="2023-01" db="EMBL/GenBank/DDBJ databases">
        <title>Novel species of the genus Asticcacaulis isolated from rivers.</title>
        <authorList>
            <person name="Lu H."/>
        </authorList>
    </citation>
    <scope>NUCLEOTIDE SEQUENCE [LARGE SCALE GENOMIC DNA]</scope>
    <source>
        <strain evidence="2 3">BYS171W</strain>
    </source>
</reference>
<name>A0ABT5HWU9_9CAUL</name>
<accession>A0ABT5HWU9</accession>
<sequence>MTAQYLLCGGRHPDTDDEAFQSLLADHYHNRKTEQPRCLCQDPGVPLYIAKVGDRYLLKRWPNSGAEHRYVCEKYEPPLEASGIGSLMGGAIKEEPLTGMTSLAVDFSLKKIKRAETAASAPEPVDAGADDDKTSPGSESRKLTLKSILHYLWDKSEFCRWTPNMQDRRNWAVISAHLSQTAQTLQVKQLALPQLLYIPPVWNQIDGERQSARRQSFFAGFQTRSGPKRLAMVLGEVKSIEPSQYGHRLVLKSMGDTRIYLSGSKHAELQKRFGFEVSSWRQHGDPTDNGKPHHLMVLFTASVTETGALQVEDLTMMIVNPHWLPYFSLHDGLVISTSVAMKRRFLKPMTYNLGKGRTLPSVILVDTRPLQVNLFIKTPVDTEILCRCREELIAASRGHSLVWATDGGENVYDVIDKLGRA</sequence>
<feature type="region of interest" description="Disordered" evidence="1">
    <location>
        <begin position="118"/>
        <end position="139"/>
    </location>
</feature>
<evidence type="ECO:0000313" key="3">
    <source>
        <dbReference type="Proteomes" id="UP001214854"/>
    </source>
</evidence>
<dbReference type="InterPro" id="IPR009553">
    <property type="entry name" value="DUF1173"/>
</dbReference>